<dbReference type="SUPFAM" id="SSF46785">
    <property type="entry name" value="Winged helix' DNA-binding domain"/>
    <property type="match status" value="1"/>
</dbReference>
<dbReference type="RefSeq" id="WP_084430774.1">
    <property type="nucleotide sequence ID" value="NZ_FWXV01000006.1"/>
</dbReference>
<dbReference type="GO" id="GO:0004803">
    <property type="term" value="F:transposase activity"/>
    <property type="evidence" value="ECO:0007669"/>
    <property type="project" value="TreeGrafter"/>
</dbReference>
<name>A0A1Y5XXE5_KIBAR</name>
<sequence length="223" mass="25179">MPRLTLDERRFIAAKMAEGVGYAEIARRLGRPTSTVSREVARNIGTRGYQPDQAERRTRERGRRPKSVKPTGPDDVTRTVSEYEAKMIEVLIEKGMPRMAARVLACLYVTDSESLTAAELVRRLKVSPASVSAAVRFLDNLGMIKRVHDGRRHRYLADDDAWFRSSVASGLTMERWARTAHEGAELFGDSLPGERLAKMALFLDHFTRDLMGVAEKWRHLLAP</sequence>
<dbReference type="InterPro" id="IPR000835">
    <property type="entry name" value="HTH_MarR-typ"/>
</dbReference>
<evidence type="ECO:0000313" key="5">
    <source>
        <dbReference type="Proteomes" id="UP000192674"/>
    </source>
</evidence>
<feature type="region of interest" description="Disordered" evidence="1">
    <location>
        <begin position="42"/>
        <end position="76"/>
    </location>
</feature>
<feature type="domain" description="Transposase IS30-like HTH" evidence="3">
    <location>
        <begin position="3"/>
        <end position="43"/>
    </location>
</feature>
<proteinExistence type="predicted"/>
<dbReference type="Pfam" id="PF12802">
    <property type="entry name" value="MarR_2"/>
    <property type="match status" value="1"/>
</dbReference>
<gene>
    <name evidence="4" type="ORF">SAMN05661093_06322</name>
</gene>
<dbReference type="PANTHER" id="PTHR10948">
    <property type="entry name" value="TRANSPOSASE"/>
    <property type="match status" value="1"/>
</dbReference>
<dbReference type="Gene3D" id="1.10.10.10">
    <property type="entry name" value="Winged helix-like DNA-binding domain superfamily/Winged helix DNA-binding domain"/>
    <property type="match status" value="1"/>
</dbReference>
<dbReference type="OrthoDB" id="4823987at2"/>
<dbReference type="GO" id="GO:0032196">
    <property type="term" value="P:transposition"/>
    <property type="evidence" value="ECO:0007669"/>
    <property type="project" value="TreeGrafter"/>
</dbReference>
<evidence type="ECO:0000259" key="2">
    <source>
        <dbReference type="Pfam" id="PF12802"/>
    </source>
</evidence>
<dbReference type="AlphaFoldDB" id="A0A1Y5XXE5"/>
<organism evidence="4 5">
    <name type="scientific">Kibdelosporangium aridum</name>
    <dbReference type="NCBI Taxonomy" id="2030"/>
    <lineage>
        <taxon>Bacteria</taxon>
        <taxon>Bacillati</taxon>
        <taxon>Actinomycetota</taxon>
        <taxon>Actinomycetes</taxon>
        <taxon>Pseudonocardiales</taxon>
        <taxon>Pseudonocardiaceae</taxon>
        <taxon>Kibdelosporangium</taxon>
    </lineage>
</organism>
<dbReference type="InterPro" id="IPR011991">
    <property type="entry name" value="ArsR-like_HTH"/>
</dbReference>
<evidence type="ECO:0000259" key="3">
    <source>
        <dbReference type="Pfam" id="PF13936"/>
    </source>
</evidence>
<dbReference type="InterPro" id="IPR025246">
    <property type="entry name" value="IS30-like_HTH"/>
</dbReference>
<dbReference type="Proteomes" id="UP000192674">
    <property type="component" value="Unassembled WGS sequence"/>
</dbReference>
<accession>A0A1Y5XXE5</accession>
<dbReference type="GO" id="GO:0005829">
    <property type="term" value="C:cytosol"/>
    <property type="evidence" value="ECO:0007669"/>
    <property type="project" value="TreeGrafter"/>
</dbReference>
<keyword evidence="5" id="KW-1185">Reference proteome</keyword>
<dbReference type="EMBL" id="FWXV01000006">
    <property type="protein sequence ID" value="SMD20261.1"/>
    <property type="molecule type" value="Genomic_DNA"/>
</dbReference>
<dbReference type="InterPro" id="IPR036388">
    <property type="entry name" value="WH-like_DNA-bd_sf"/>
</dbReference>
<dbReference type="InterPro" id="IPR036390">
    <property type="entry name" value="WH_DNA-bd_sf"/>
</dbReference>
<dbReference type="CDD" id="cd00090">
    <property type="entry name" value="HTH_ARSR"/>
    <property type="match status" value="1"/>
</dbReference>
<dbReference type="PANTHER" id="PTHR10948:SF23">
    <property type="entry name" value="TRANSPOSASE INSI FOR INSERTION SEQUENCE ELEMENT IS30A-RELATED"/>
    <property type="match status" value="1"/>
</dbReference>
<dbReference type="GO" id="GO:0003700">
    <property type="term" value="F:DNA-binding transcription factor activity"/>
    <property type="evidence" value="ECO:0007669"/>
    <property type="project" value="InterPro"/>
</dbReference>
<protein>
    <submittedName>
        <fullName evidence="4">MarR family protein</fullName>
    </submittedName>
</protein>
<feature type="domain" description="HTH marR-type" evidence="2">
    <location>
        <begin position="95"/>
        <end position="154"/>
    </location>
</feature>
<evidence type="ECO:0000313" key="4">
    <source>
        <dbReference type="EMBL" id="SMD20261.1"/>
    </source>
</evidence>
<dbReference type="InterPro" id="IPR051917">
    <property type="entry name" value="Transposase-Integrase"/>
</dbReference>
<evidence type="ECO:0000256" key="1">
    <source>
        <dbReference type="SAM" id="MobiDB-lite"/>
    </source>
</evidence>
<reference evidence="4 5" key="1">
    <citation type="submission" date="2017-04" db="EMBL/GenBank/DDBJ databases">
        <authorList>
            <person name="Afonso C.L."/>
            <person name="Miller P.J."/>
            <person name="Scott M.A."/>
            <person name="Spackman E."/>
            <person name="Goraichik I."/>
            <person name="Dimitrov K.M."/>
            <person name="Suarez D.L."/>
            <person name="Swayne D.E."/>
        </authorList>
    </citation>
    <scope>NUCLEOTIDE SEQUENCE [LARGE SCALE GENOMIC DNA]</scope>
    <source>
        <strain evidence="4 5">DSM 43828</strain>
    </source>
</reference>
<dbReference type="Pfam" id="PF13936">
    <property type="entry name" value="HTH_38"/>
    <property type="match status" value="1"/>
</dbReference>